<evidence type="ECO:0000256" key="2">
    <source>
        <dbReference type="RuleBase" id="RU362080"/>
    </source>
</evidence>
<dbReference type="SUPFAM" id="SSF143120">
    <property type="entry name" value="YefM-like"/>
    <property type="match status" value="1"/>
</dbReference>
<protein>
    <recommendedName>
        <fullName evidence="2">Antitoxin</fullName>
    </recommendedName>
</protein>
<comment type="caution">
    <text evidence="3">The sequence shown here is derived from an EMBL/GenBank/DDBJ whole genome shotgun (WGS) entry which is preliminary data.</text>
</comment>
<dbReference type="NCBIfam" id="TIGR01552">
    <property type="entry name" value="phd_fam"/>
    <property type="match status" value="1"/>
</dbReference>
<gene>
    <name evidence="3" type="ORF">VB739_12945</name>
</gene>
<evidence type="ECO:0000256" key="1">
    <source>
        <dbReference type="ARBA" id="ARBA00009981"/>
    </source>
</evidence>
<sequence>MDISVTEFRAQCLELIRQVECGGEVVEITRHGKLVARLMPPIARSAQGPQPWTTLRGSGELHAEPEESVLEAQAIRNSGVIGIWKGTRT</sequence>
<dbReference type="RefSeq" id="WP_323357452.1">
    <property type="nucleotide sequence ID" value="NZ_JAYGHY010000051.1"/>
</dbReference>
<dbReference type="EMBL" id="JAYGHY010000051">
    <property type="protein sequence ID" value="MEA5443466.1"/>
    <property type="molecule type" value="Genomic_DNA"/>
</dbReference>
<accession>A0ABU5SY69</accession>
<dbReference type="Proteomes" id="UP001302329">
    <property type="component" value="Unassembled WGS sequence"/>
</dbReference>
<dbReference type="InterPro" id="IPR006442">
    <property type="entry name" value="Antitoxin_Phd/YefM"/>
</dbReference>
<proteinExistence type="inferred from homology"/>
<evidence type="ECO:0000313" key="3">
    <source>
        <dbReference type="EMBL" id="MEA5443466.1"/>
    </source>
</evidence>
<dbReference type="Pfam" id="PF02604">
    <property type="entry name" value="PhdYeFM_antitox"/>
    <property type="match status" value="1"/>
</dbReference>
<reference evidence="3 4" key="1">
    <citation type="submission" date="2023-12" db="EMBL/GenBank/DDBJ databases">
        <title>Baltic Sea Cyanobacteria.</title>
        <authorList>
            <person name="Delbaje E."/>
            <person name="Fewer D.P."/>
            <person name="Shishido T.K."/>
        </authorList>
    </citation>
    <scope>NUCLEOTIDE SEQUENCE [LARGE SCALE GENOMIC DNA]</scope>
    <source>
        <strain evidence="3 4">UHCC 0281</strain>
    </source>
</reference>
<dbReference type="InterPro" id="IPR036165">
    <property type="entry name" value="YefM-like_sf"/>
</dbReference>
<keyword evidence="4" id="KW-1185">Reference proteome</keyword>
<comment type="similarity">
    <text evidence="1 2">Belongs to the phD/YefM antitoxin family.</text>
</comment>
<dbReference type="Gene3D" id="3.40.1620.10">
    <property type="entry name" value="YefM-like domain"/>
    <property type="match status" value="1"/>
</dbReference>
<name>A0ABU5SY69_9CYAN</name>
<evidence type="ECO:0000313" key="4">
    <source>
        <dbReference type="Proteomes" id="UP001302329"/>
    </source>
</evidence>
<organism evidence="3 4">
    <name type="scientific">Cyanobium gracile UHCC 0281</name>
    <dbReference type="NCBI Taxonomy" id="3110309"/>
    <lineage>
        <taxon>Bacteria</taxon>
        <taxon>Bacillati</taxon>
        <taxon>Cyanobacteriota</taxon>
        <taxon>Cyanophyceae</taxon>
        <taxon>Synechococcales</taxon>
        <taxon>Prochlorococcaceae</taxon>
        <taxon>Cyanobium</taxon>
    </lineage>
</organism>
<comment type="function">
    <text evidence="2">Antitoxin component of a type II toxin-antitoxin (TA) system.</text>
</comment>